<protein>
    <submittedName>
        <fullName evidence="4">Class I SAM-dependent methyltransferase</fullName>
        <ecNumber evidence="4">2.1.1.-</ecNumber>
    </submittedName>
</protein>
<evidence type="ECO:0000256" key="3">
    <source>
        <dbReference type="ARBA" id="ARBA00022691"/>
    </source>
</evidence>
<dbReference type="AlphaFoldDB" id="A0AA96GJW5"/>
<dbReference type="SUPFAM" id="SSF53335">
    <property type="entry name" value="S-adenosyl-L-methionine-dependent methyltransferases"/>
    <property type="match status" value="1"/>
</dbReference>
<dbReference type="RefSeq" id="WP_312744187.1">
    <property type="nucleotide sequence ID" value="NZ_CP116968.1"/>
</dbReference>
<dbReference type="InterPro" id="IPR029063">
    <property type="entry name" value="SAM-dependent_MTases_sf"/>
</dbReference>
<keyword evidence="3" id="KW-0949">S-adenosyl-L-methionine</keyword>
<dbReference type="Gene3D" id="3.40.50.150">
    <property type="entry name" value="Vaccinia Virus protein VP39"/>
    <property type="match status" value="1"/>
</dbReference>
<dbReference type="KEGG" id="nneo:PQG83_18460"/>
<dbReference type="PANTHER" id="PTHR10509">
    <property type="entry name" value="O-METHYLTRANSFERASE-RELATED"/>
    <property type="match status" value="1"/>
</dbReference>
<evidence type="ECO:0000313" key="5">
    <source>
        <dbReference type="Proteomes" id="UP001302494"/>
    </source>
</evidence>
<dbReference type="InterPro" id="IPR002935">
    <property type="entry name" value="SAM_O-MeTrfase"/>
</dbReference>
<dbReference type="PROSITE" id="PS51682">
    <property type="entry name" value="SAM_OMT_I"/>
    <property type="match status" value="1"/>
</dbReference>
<keyword evidence="2 4" id="KW-0808">Transferase</keyword>
<reference evidence="4 5" key="1">
    <citation type="submission" date="2023-01" db="EMBL/GenBank/DDBJ databases">
        <title>Cultivation and genomic characterization of new, ubiquitous marine nitrite-oxidizing bacteria from the Nitrospirales.</title>
        <authorList>
            <person name="Mueller A.J."/>
            <person name="Daebeler A."/>
            <person name="Herbold C.W."/>
            <person name="Kirkegaard R.H."/>
            <person name="Daims H."/>
        </authorList>
    </citation>
    <scope>NUCLEOTIDE SEQUENCE [LARGE SCALE GENOMIC DNA]</scope>
    <source>
        <strain evidence="4 5">DK</strain>
    </source>
</reference>
<evidence type="ECO:0000313" key="4">
    <source>
        <dbReference type="EMBL" id="WNM61705.1"/>
    </source>
</evidence>
<dbReference type="GO" id="GO:0032259">
    <property type="term" value="P:methylation"/>
    <property type="evidence" value="ECO:0007669"/>
    <property type="project" value="UniProtKB-KW"/>
</dbReference>
<evidence type="ECO:0000256" key="2">
    <source>
        <dbReference type="ARBA" id="ARBA00022679"/>
    </source>
</evidence>
<sequence>MKSLVLPDIEAYAEAHSLPESEVCRRLREETYRNMDCPQMVVGPLEGAFLKVMALSVGAKRVLEIGTFTGYSALCMAECLPDDGVVITCDIDPESTAMAKRYWAQSAHGTKIHLRLGPALETMATLTGTFDLIFIDADKANYVNYFRQALELISDQGVILIDNVLWNGDVLTYPAPDTNTAAIQELNRVVHAEPRVSAVLLTIRDGIFLIKLRPSPNANARVAQQQAQQ</sequence>
<dbReference type="EMBL" id="CP116968">
    <property type="protein sequence ID" value="WNM61705.1"/>
    <property type="molecule type" value="Genomic_DNA"/>
</dbReference>
<dbReference type="EC" id="2.1.1.-" evidence="4"/>
<keyword evidence="1 4" id="KW-0489">Methyltransferase</keyword>
<evidence type="ECO:0000256" key="1">
    <source>
        <dbReference type="ARBA" id="ARBA00022603"/>
    </source>
</evidence>
<dbReference type="GO" id="GO:0008171">
    <property type="term" value="F:O-methyltransferase activity"/>
    <property type="evidence" value="ECO:0007669"/>
    <property type="project" value="InterPro"/>
</dbReference>
<keyword evidence="5" id="KW-1185">Reference proteome</keyword>
<gene>
    <name evidence="4" type="ORF">PQG83_18460</name>
</gene>
<dbReference type="PANTHER" id="PTHR10509:SF14">
    <property type="entry name" value="CAFFEOYL-COA O-METHYLTRANSFERASE 3-RELATED"/>
    <property type="match status" value="1"/>
</dbReference>
<name>A0AA96GJW5_9BACT</name>
<dbReference type="CDD" id="cd02440">
    <property type="entry name" value="AdoMet_MTases"/>
    <property type="match status" value="1"/>
</dbReference>
<dbReference type="Proteomes" id="UP001302494">
    <property type="component" value="Chromosome"/>
</dbReference>
<organism evidence="4 5">
    <name type="scientific">Candidatus Nitrospira neomarina</name>
    <dbReference type="NCBI Taxonomy" id="3020899"/>
    <lineage>
        <taxon>Bacteria</taxon>
        <taxon>Pseudomonadati</taxon>
        <taxon>Nitrospirota</taxon>
        <taxon>Nitrospiria</taxon>
        <taxon>Nitrospirales</taxon>
        <taxon>Nitrospiraceae</taxon>
        <taxon>Nitrospira</taxon>
    </lineage>
</organism>
<dbReference type="GO" id="GO:0008757">
    <property type="term" value="F:S-adenosylmethionine-dependent methyltransferase activity"/>
    <property type="evidence" value="ECO:0007669"/>
    <property type="project" value="TreeGrafter"/>
</dbReference>
<dbReference type="InterPro" id="IPR050362">
    <property type="entry name" value="Cation-dep_OMT"/>
</dbReference>
<dbReference type="Pfam" id="PF01596">
    <property type="entry name" value="Methyltransf_3"/>
    <property type="match status" value="1"/>
</dbReference>
<proteinExistence type="predicted"/>
<accession>A0AA96GJW5</accession>